<feature type="domain" description="YetF-like N-terminal transmembrane" evidence="9">
    <location>
        <begin position="27"/>
        <end position="99"/>
    </location>
</feature>
<reference evidence="11" key="1">
    <citation type="journal article" date="2019" name="Int. J. Syst. Evol. Microbiol.">
        <title>The Global Catalogue of Microorganisms (GCM) 10K type strain sequencing project: providing services to taxonomists for standard genome sequencing and annotation.</title>
        <authorList>
            <consortium name="The Broad Institute Genomics Platform"/>
            <consortium name="The Broad Institute Genome Sequencing Center for Infectious Disease"/>
            <person name="Wu L."/>
            <person name="Ma J."/>
        </authorList>
    </citation>
    <scope>NUCLEOTIDE SEQUENCE [LARGE SCALE GENOMIC DNA]</scope>
    <source>
        <strain evidence="11">JCM 17841</strain>
    </source>
</reference>
<organism evidence="10 11">
    <name type="scientific">Hymenobacter ginsengisoli</name>
    <dbReference type="NCBI Taxonomy" id="1051626"/>
    <lineage>
        <taxon>Bacteria</taxon>
        <taxon>Pseudomonadati</taxon>
        <taxon>Bacteroidota</taxon>
        <taxon>Cytophagia</taxon>
        <taxon>Cytophagales</taxon>
        <taxon>Hymenobacteraceae</taxon>
        <taxon>Hymenobacter</taxon>
    </lineage>
</organism>
<dbReference type="EMBL" id="BAABGQ010000008">
    <property type="protein sequence ID" value="GAA4506371.1"/>
    <property type="molecule type" value="Genomic_DNA"/>
</dbReference>
<feature type="transmembrane region" description="Helical" evidence="7">
    <location>
        <begin position="78"/>
        <end position="96"/>
    </location>
</feature>
<dbReference type="InterPro" id="IPR023090">
    <property type="entry name" value="UPF0702_alpha/beta_dom_sf"/>
</dbReference>
<dbReference type="Proteomes" id="UP001501243">
    <property type="component" value="Unassembled WGS sequence"/>
</dbReference>
<name>A0ABP8QQU7_9BACT</name>
<feature type="domain" description="YetF C-terminal" evidence="8">
    <location>
        <begin position="104"/>
        <end position="171"/>
    </location>
</feature>
<evidence type="ECO:0000256" key="7">
    <source>
        <dbReference type="SAM" id="Phobius"/>
    </source>
</evidence>
<evidence type="ECO:0000313" key="10">
    <source>
        <dbReference type="EMBL" id="GAA4506371.1"/>
    </source>
</evidence>
<keyword evidence="3" id="KW-1003">Cell membrane</keyword>
<evidence type="ECO:0000256" key="1">
    <source>
        <dbReference type="ARBA" id="ARBA00004651"/>
    </source>
</evidence>
<feature type="transmembrane region" description="Helical" evidence="7">
    <location>
        <begin position="53"/>
        <end position="72"/>
    </location>
</feature>
<keyword evidence="4 7" id="KW-0812">Transmembrane</keyword>
<protein>
    <submittedName>
        <fullName evidence="10">DUF421 domain-containing protein</fullName>
    </submittedName>
</protein>
<dbReference type="InterPro" id="IPR007353">
    <property type="entry name" value="DUF421"/>
</dbReference>
<evidence type="ECO:0000259" key="9">
    <source>
        <dbReference type="Pfam" id="PF20730"/>
    </source>
</evidence>
<dbReference type="Pfam" id="PF20730">
    <property type="entry name" value="YetF_N"/>
    <property type="match status" value="1"/>
</dbReference>
<keyword evidence="6 7" id="KW-0472">Membrane</keyword>
<keyword evidence="11" id="KW-1185">Reference proteome</keyword>
<dbReference type="Gene3D" id="3.30.240.20">
    <property type="entry name" value="bsu07140 like domains"/>
    <property type="match status" value="1"/>
</dbReference>
<dbReference type="PANTHER" id="PTHR34582">
    <property type="entry name" value="UPF0702 TRANSMEMBRANE PROTEIN YCAP"/>
    <property type="match status" value="1"/>
</dbReference>
<evidence type="ECO:0000256" key="5">
    <source>
        <dbReference type="ARBA" id="ARBA00022989"/>
    </source>
</evidence>
<evidence type="ECO:0000256" key="6">
    <source>
        <dbReference type="ARBA" id="ARBA00023136"/>
    </source>
</evidence>
<evidence type="ECO:0000313" key="11">
    <source>
        <dbReference type="Proteomes" id="UP001501243"/>
    </source>
</evidence>
<dbReference type="Pfam" id="PF04239">
    <property type="entry name" value="DUF421"/>
    <property type="match status" value="1"/>
</dbReference>
<proteinExistence type="inferred from homology"/>
<comment type="caution">
    <text evidence="10">The sequence shown here is derived from an EMBL/GenBank/DDBJ whole genome shotgun (WGS) entry which is preliminary data.</text>
</comment>
<comment type="subcellular location">
    <subcellularLocation>
        <location evidence="1">Cell membrane</location>
        <topology evidence="1">Multi-pass membrane protein</topology>
    </subcellularLocation>
</comment>
<comment type="similarity">
    <text evidence="2">Belongs to the UPF0702 family.</text>
</comment>
<keyword evidence="5 7" id="KW-1133">Transmembrane helix</keyword>
<evidence type="ECO:0000256" key="2">
    <source>
        <dbReference type="ARBA" id="ARBA00006448"/>
    </source>
</evidence>
<evidence type="ECO:0000256" key="3">
    <source>
        <dbReference type="ARBA" id="ARBA00022475"/>
    </source>
</evidence>
<gene>
    <name evidence="10" type="ORF">GCM10023172_35560</name>
</gene>
<dbReference type="RefSeq" id="WP_208132964.1">
    <property type="nucleotide sequence ID" value="NZ_BAABGQ010000008.1"/>
</dbReference>
<feature type="transmembrane region" description="Helical" evidence="7">
    <location>
        <begin position="27"/>
        <end position="46"/>
    </location>
</feature>
<evidence type="ECO:0000256" key="4">
    <source>
        <dbReference type="ARBA" id="ARBA00022692"/>
    </source>
</evidence>
<evidence type="ECO:0000259" key="8">
    <source>
        <dbReference type="Pfam" id="PF04239"/>
    </source>
</evidence>
<dbReference type="InterPro" id="IPR048454">
    <property type="entry name" value="YetF_N"/>
</dbReference>
<accession>A0ABP8QQU7</accession>
<sequence>MKKEDIIFSDWHRWLFGTAPPAFTGEVAVRAILLFACMLLMMRLLGRRMKGQLSIGELAVILTLGAIIGGGLQNPAMGLLPSLVALAVILFMHRMVNWLAFKYRPVELLEQGDMSLIVRDGLLELATMQQHALSQEQLFGLLRNKKIAHLGELRRVYLEANGRLSFYKLPEPRPGLSVLPRADAPPPAPDGPAHGRRVCATCGHLASATDHAGTRCPRCSADNWLPATQ</sequence>
<dbReference type="PANTHER" id="PTHR34582:SF6">
    <property type="entry name" value="UPF0702 TRANSMEMBRANE PROTEIN YCAP"/>
    <property type="match status" value="1"/>
</dbReference>